<evidence type="ECO:0000313" key="2">
    <source>
        <dbReference type="Proteomes" id="UP000604825"/>
    </source>
</evidence>
<gene>
    <name evidence="1" type="ORF">NCGR_LOCUS27466</name>
</gene>
<protein>
    <submittedName>
        <fullName evidence="1">Uncharacterized protein</fullName>
    </submittedName>
</protein>
<reference evidence="1" key="1">
    <citation type="submission" date="2020-10" db="EMBL/GenBank/DDBJ databases">
        <authorList>
            <person name="Han B."/>
            <person name="Lu T."/>
            <person name="Zhao Q."/>
            <person name="Huang X."/>
            <person name="Zhao Y."/>
        </authorList>
    </citation>
    <scope>NUCLEOTIDE SEQUENCE</scope>
</reference>
<organism evidence="1 2">
    <name type="scientific">Miscanthus lutarioriparius</name>
    <dbReference type="NCBI Taxonomy" id="422564"/>
    <lineage>
        <taxon>Eukaryota</taxon>
        <taxon>Viridiplantae</taxon>
        <taxon>Streptophyta</taxon>
        <taxon>Embryophyta</taxon>
        <taxon>Tracheophyta</taxon>
        <taxon>Spermatophyta</taxon>
        <taxon>Magnoliopsida</taxon>
        <taxon>Liliopsida</taxon>
        <taxon>Poales</taxon>
        <taxon>Poaceae</taxon>
        <taxon>PACMAD clade</taxon>
        <taxon>Panicoideae</taxon>
        <taxon>Andropogonodae</taxon>
        <taxon>Andropogoneae</taxon>
        <taxon>Saccharinae</taxon>
        <taxon>Miscanthus</taxon>
    </lineage>
</organism>
<dbReference type="EMBL" id="CAJGYO010000007">
    <property type="protein sequence ID" value="CAD6241793.1"/>
    <property type="molecule type" value="Genomic_DNA"/>
</dbReference>
<keyword evidence="2" id="KW-1185">Reference proteome</keyword>
<evidence type="ECO:0000313" key="1">
    <source>
        <dbReference type="EMBL" id="CAD6241793.1"/>
    </source>
</evidence>
<sequence>MDTHADEDESSSALKCLFRHDVPDYEEGGNPELKNSADLWSSLSPELDEVADEAIKLLSASCDTELDYEEGGNPELKNGADLWSSLSPEYDELAHDSIKLPSVPCDTDLISDRLQDAEKEDSLQLRKDNSEHGLSDEDEQIVGSLAADGSHLLNIDLNVCSARFHCFTLPEIRTVLQRDKPTVVCISGVERLRESAEVLDLIKGKRERSKDLSF</sequence>
<proteinExistence type="predicted"/>
<comment type="caution">
    <text evidence="1">The sequence shown here is derived from an EMBL/GenBank/DDBJ whole genome shotgun (WGS) entry which is preliminary data.</text>
</comment>
<name>A0A811PH27_9POAL</name>
<dbReference type="Proteomes" id="UP000604825">
    <property type="component" value="Unassembled WGS sequence"/>
</dbReference>
<dbReference type="AlphaFoldDB" id="A0A811PH27"/>
<accession>A0A811PH27</accession>